<keyword evidence="2" id="KW-0560">Oxidoreductase</keyword>
<dbReference type="Gene3D" id="3.20.20.100">
    <property type="entry name" value="NADP-dependent oxidoreductase domain"/>
    <property type="match status" value="1"/>
</dbReference>
<dbReference type="PANTHER" id="PTHR43364">
    <property type="entry name" value="NADH-SPECIFIC METHYLGLYOXAL REDUCTASE-RELATED"/>
    <property type="match status" value="1"/>
</dbReference>
<dbReference type="STRING" id="159087.Daro_1120"/>
<reference evidence="6" key="1">
    <citation type="submission" date="2005-08" db="EMBL/GenBank/DDBJ databases">
        <title>Complete sequence of Dechloromonas aromatica RCB.</title>
        <authorList>
            <person name="Salinero K.K."/>
            <person name="Copeland A."/>
            <person name="Lucas S."/>
            <person name="Lapidus A."/>
            <person name="Barry K."/>
            <person name="Detter J.C."/>
            <person name="Glavina T."/>
            <person name="Hammon N."/>
            <person name="Israni S."/>
            <person name="Pitluck S."/>
            <person name="Di Bartolo G."/>
            <person name="Trong S."/>
            <person name="Schmutz J."/>
            <person name="Larimer F."/>
            <person name="Land M."/>
            <person name="Ivanova N."/>
            <person name="Richardson P."/>
        </authorList>
    </citation>
    <scope>NUCLEOTIDE SEQUENCE</scope>
    <source>
        <strain evidence="6">RCB</strain>
    </source>
</reference>
<dbReference type="eggNOG" id="COG0667">
    <property type="taxonomic scope" value="Bacteria"/>
</dbReference>
<evidence type="ECO:0000259" key="5">
    <source>
        <dbReference type="Pfam" id="PF00248"/>
    </source>
</evidence>
<comment type="similarity">
    <text evidence="3">Belongs to the aldo/keto reductase family. Aldo/keto reductase 2 subfamily.</text>
</comment>
<dbReference type="Pfam" id="PF00248">
    <property type="entry name" value="Aldo_ket_red"/>
    <property type="match status" value="1"/>
</dbReference>
<evidence type="ECO:0000313" key="6">
    <source>
        <dbReference type="EMBL" id="AAZ45876.1"/>
    </source>
</evidence>
<dbReference type="EMBL" id="CP000089">
    <property type="protein sequence ID" value="AAZ45876.1"/>
    <property type="molecule type" value="Genomic_DNA"/>
</dbReference>
<dbReference type="CDD" id="cd19094">
    <property type="entry name" value="AKR_Tas-like"/>
    <property type="match status" value="1"/>
</dbReference>
<dbReference type="InterPro" id="IPR050523">
    <property type="entry name" value="AKR_Detox_Biosynth"/>
</dbReference>
<dbReference type="PANTHER" id="PTHR43364:SF17">
    <property type="entry name" value="ALDO KETO REDUCTASE"/>
    <property type="match status" value="1"/>
</dbReference>
<gene>
    <name evidence="6" type="ordered locus">Daro_1120</name>
</gene>
<sequence>MNPFQKNPLGRNHFEVPEVCLGTMTFGEQTSESDAHAQLDFALANGINFIDTAEMYAVPPRAETCGASETIVGHWLKRQARDKVLIATKVAGPSRNLNWIRNGPPALDRTNIRAAIDGSLQRLQTDYVDLYQLHWPERNQPMFGQWQFDPDKERDGTPIREQLEALGELVREGKIRHIGVSNEHPWGIMQFTRLADELGLPHIVSTQNSYSLLNRTFETGLAEVCHRERVGLLAYSPLAFGHLTGKYLNQPDAPGRLTQWPSFGQRYTKPNVIPAVQAYAELARKHDLTPTQLALGFARSRWFVASTIIGASSLEQLKETLPATQTPMSQEILAEIDAIHLRYTNPAP</sequence>
<dbReference type="InterPro" id="IPR036812">
    <property type="entry name" value="NAD(P)_OxRdtase_dom_sf"/>
</dbReference>
<dbReference type="OrthoDB" id="5488419at2"/>
<dbReference type="GO" id="GO:0016491">
    <property type="term" value="F:oxidoreductase activity"/>
    <property type="evidence" value="ECO:0007669"/>
    <property type="project" value="UniProtKB-KW"/>
</dbReference>
<protein>
    <recommendedName>
        <fullName evidence="4">Protein tas</fullName>
    </recommendedName>
</protein>
<dbReference type="KEGG" id="dar:Daro_1120"/>
<dbReference type="AlphaFoldDB" id="Q47H05"/>
<dbReference type="SUPFAM" id="SSF51430">
    <property type="entry name" value="NAD(P)-linked oxidoreductase"/>
    <property type="match status" value="1"/>
</dbReference>
<organism evidence="6">
    <name type="scientific">Dechloromonas aromatica (strain RCB)</name>
    <dbReference type="NCBI Taxonomy" id="159087"/>
    <lineage>
        <taxon>Bacteria</taxon>
        <taxon>Pseudomonadati</taxon>
        <taxon>Pseudomonadota</taxon>
        <taxon>Betaproteobacteria</taxon>
        <taxon>Rhodocyclales</taxon>
        <taxon>Azonexaceae</taxon>
        <taxon>Dechloromonas</taxon>
    </lineage>
</organism>
<dbReference type="InterPro" id="IPR023210">
    <property type="entry name" value="NADP_OxRdtase_dom"/>
</dbReference>
<accession>Q47H05</accession>
<name>Q47H05_DECAR</name>
<proteinExistence type="inferred from homology"/>
<evidence type="ECO:0000256" key="4">
    <source>
        <dbReference type="ARBA" id="ARBA00070119"/>
    </source>
</evidence>
<evidence type="ECO:0000256" key="1">
    <source>
        <dbReference type="ARBA" id="ARBA00022857"/>
    </source>
</evidence>
<evidence type="ECO:0000256" key="2">
    <source>
        <dbReference type="ARBA" id="ARBA00023002"/>
    </source>
</evidence>
<keyword evidence="1" id="KW-0521">NADP</keyword>
<feature type="domain" description="NADP-dependent oxidoreductase" evidence="5">
    <location>
        <begin position="19"/>
        <end position="339"/>
    </location>
</feature>
<dbReference type="FunFam" id="3.20.20.100:FF:000005">
    <property type="entry name" value="NADP(H)-dependent aldo-keto reductase"/>
    <property type="match status" value="1"/>
</dbReference>
<dbReference type="HOGENOM" id="CLU_023205_2_0_4"/>
<evidence type="ECO:0000256" key="3">
    <source>
        <dbReference type="ARBA" id="ARBA00038157"/>
    </source>
</evidence>